<gene>
    <name evidence="2" type="ORF">HNV10_14140</name>
</gene>
<evidence type="ECO:0000313" key="2">
    <source>
        <dbReference type="EMBL" id="NRD24395.1"/>
    </source>
</evidence>
<dbReference type="Proteomes" id="UP000805085">
    <property type="component" value="Unassembled WGS sequence"/>
</dbReference>
<organism evidence="2 3">
    <name type="scientific">Winogradskyella litoriviva</name>
    <dbReference type="NCBI Taxonomy" id="1220182"/>
    <lineage>
        <taxon>Bacteria</taxon>
        <taxon>Pseudomonadati</taxon>
        <taxon>Bacteroidota</taxon>
        <taxon>Flavobacteriia</taxon>
        <taxon>Flavobacteriales</taxon>
        <taxon>Flavobacteriaceae</taxon>
        <taxon>Winogradskyella</taxon>
    </lineage>
</organism>
<keyword evidence="1" id="KW-1133">Transmembrane helix</keyword>
<proteinExistence type="predicted"/>
<sequence length="66" mass="7188">MKIFTIILSVIAVALIIFNATKLNFNALFEGESQTALITIVAALCALVLLQILRISKKIEKLSNKG</sequence>
<protein>
    <submittedName>
        <fullName evidence="2">Uncharacterized protein</fullName>
    </submittedName>
</protein>
<dbReference type="RefSeq" id="WP_173302047.1">
    <property type="nucleotide sequence ID" value="NZ_JABRWQ010000006.1"/>
</dbReference>
<feature type="transmembrane region" description="Helical" evidence="1">
    <location>
        <begin position="36"/>
        <end position="55"/>
    </location>
</feature>
<keyword evidence="1" id="KW-0812">Transmembrane</keyword>
<accession>A0ABX2E7K4</accession>
<dbReference type="EMBL" id="JABRWQ010000006">
    <property type="protein sequence ID" value="NRD24395.1"/>
    <property type="molecule type" value="Genomic_DNA"/>
</dbReference>
<comment type="caution">
    <text evidence="2">The sequence shown here is derived from an EMBL/GenBank/DDBJ whole genome shotgun (WGS) entry which is preliminary data.</text>
</comment>
<evidence type="ECO:0000313" key="3">
    <source>
        <dbReference type="Proteomes" id="UP000805085"/>
    </source>
</evidence>
<evidence type="ECO:0000256" key="1">
    <source>
        <dbReference type="SAM" id="Phobius"/>
    </source>
</evidence>
<keyword evidence="1" id="KW-0472">Membrane</keyword>
<name>A0ABX2E7K4_9FLAO</name>
<keyword evidence="3" id="KW-1185">Reference proteome</keyword>
<reference evidence="2 3" key="1">
    <citation type="journal article" date="2015" name="Int. J. Syst. Evol. Microbiol.">
        <title>Winogradskyella litoriviva sp. nov., isolated from coastal seawater.</title>
        <authorList>
            <person name="Nedashkovskaya O.I."/>
            <person name="Kukhlevskiy A.D."/>
            <person name="Zhukova N.V."/>
            <person name="Kim S.J."/>
            <person name="Rhee S.K."/>
            <person name="Mikhailov V.V."/>
        </authorList>
    </citation>
    <scope>NUCLEOTIDE SEQUENCE [LARGE SCALE GENOMIC DNA]</scope>
    <source>
        <strain evidence="2 3">KMM6491</strain>
    </source>
</reference>